<evidence type="ECO:0000313" key="2">
    <source>
        <dbReference type="Proteomes" id="UP000676336"/>
    </source>
</evidence>
<protein>
    <submittedName>
        <fullName evidence="1">Uncharacterized protein</fullName>
    </submittedName>
</protein>
<evidence type="ECO:0000313" key="1">
    <source>
        <dbReference type="EMBL" id="CAF4744715.1"/>
    </source>
</evidence>
<dbReference type="EMBL" id="CAJOBI010135763">
    <property type="protein sequence ID" value="CAF4744715.1"/>
    <property type="molecule type" value="Genomic_DNA"/>
</dbReference>
<name>A0A8S3AUD1_9BILA</name>
<organism evidence="1 2">
    <name type="scientific">Rotaria magnacalcarata</name>
    <dbReference type="NCBI Taxonomy" id="392030"/>
    <lineage>
        <taxon>Eukaryota</taxon>
        <taxon>Metazoa</taxon>
        <taxon>Spiralia</taxon>
        <taxon>Gnathifera</taxon>
        <taxon>Rotifera</taxon>
        <taxon>Eurotatoria</taxon>
        <taxon>Bdelloidea</taxon>
        <taxon>Philodinida</taxon>
        <taxon>Philodinidae</taxon>
        <taxon>Rotaria</taxon>
    </lineage>
</organism>
<dbReference type="PANTHER" id="PTHR33845:SF1">
    <property type="entry name" value="C2H2-TYPE DOMAIN-CONTAINING PROTEIN"/>
    <property type="match status" value="1"/>
</dbReference>
<accession>A0A8S3AUD1</accession>
<dbReference type="AlphaFoldDB" id="A0A8S3AUD1"/>
<reference evidence="1" key="1">
    <citation type="submission" date="2021-02" db="EMBL/GenBank/DDBJ databases">
        <authorList>
            <person name="Nowell W R."/>
        </authorList>
    </citation>
    <scope>NUCLEOTIDE SEQUENCE</scope>
</reference>
<comment type="caution">
    <text evidence="1">The sequence shown here is derived from an EMBL/GenBank/DDBJ whole genome shotgun (WGS) entry which is preliminary data.</text>
</comment>
<dbReference type="PANTHER" id="PTHR33845">
    <property type="entry name" value="C2H2-TYPE DOMAIN-CONTAINING PROTEIN"/>
    <property type="match status" value="1"/>
</dbReference>
<gene>
    <name evidence="1" type="ORF">SMN809_LOCUS44868</name>
</gene>
<sequence length="355" mass="40699">MAGIDDYSANGSTAFDSLSKLCDELSSYHVSIDEIVQLRKALQQSRNYIKLDYKLHVSTSSTVPDHCSTFALSDPEEQMWSKSCDHTHDDICQQCHLLVMTLVRFESLIKENSNISEENRIRLMKSFTRDSDLVQEWKKHQLRAVHQEAARDHVLESLDEKSVNWAMKWLEKKYRQSQSDFYALRGLPWHLTHVVRLQPRHSSAKYSEKVFENRTFCHSFDSCIQNGASVVSILQDVFMRLKQQHPQIELAYVRSDNAGCYHGTDTLLAVKELYETTGILIHRIDFSEAQAGKGPCDRKAAVIKGEVRRNVDEKHDCTTSTEFVAAAKSTHHLSILSCTLPTTKKNDNQKQVGWH</sequence>
<proteinExistence type="predicted"/>
<dbReference type="Proteomes" id="UP000676336">
    <property type="component" value="Unassembled WGS sequence"/>
</dbReference>